<protein>
    <submittedName>
        <fullName evidence="2">Uncharacterized protein</fullName>
    </submittedName>
</protein>
<feature type="transmembrane region" description="Helical" evidence="1">
    <location>
        <begin position="38"/>
        <end position="58"/>
    </location>
</feature>
<accession>A0A397SBE0</accession>
<proteinExistence type="predicted"/>
<sequence>MMNRNITVRSHFFIHFFLNRPALSHVLLYKVIIKNFIVFLSLQVILIFIDYICFRILLT</sequence>
<name>A0A397SBE0_9GLOM</name>
<dbReference type="AlphaFoldDB" id="A0A397SBE0"/>
<evidence type="ECO:0000256" key="1">
    <source>
        <dbReference type="SAM" id="Phobius"/>
    </source>
</evidence>
<organism evidence="2 3">
    <name type="scientific">Glomus cerebriforme</name>
    <dbReference type="NCBI Taxonomy" id="658196"/>
    <lineage>
        <taxon>Eukaryota</taxon>
        <taxon>Fungi</taxon>
        <taxon>Fungi incertae sedis</taxon>
        <taxon>Mucoromycota</taxon>
        <taxon>Glomeromycotina</taxon>
        <taxon>Glomeromycetes</taxon>
        <taxon>Glomerales</taxon>
        <taxon>Glomeraceae</taxon>
        <taxon>Glomus</taxon>
    </lineage>
</organism>
<reference evidence="2 3" key="1">
    <citation type="submission" date="2018-06" db="EMBL/GenBank/DDBJ databases">
        <title>Comparative genomics reveals the genomic features of Rhizophagus irregularis, R. cerebriforme, R. diaphanum and Gigaspora rosea, and their symbiotic lifestyle signature.</title>
        <authorList>
            <person name="Morin E."/>
            <person name="San Clemente H."/>
            <person name="Chen E.C.H."/>
            <person name="De La Providencia I."/>
            <person name="Hainaut M."/>
            <person name="Kuo A."/>
            <person name="Kohler A."/>
            <person name="Murat C."/>
            <person name="Tang N."/>
            <person name="Roy S."/>
            <person name="Loubradou J."/>
            <person name="Henrissat B."/>
            <person name="Grigoriev I.V."/>
            <person name="Corradi N."/>
            <person name="Roux C."/>
            <person name="Martin F.M."/>
        </authorList>
    </citation>
    <scope>NUCLEOTIDE SEQUENCE [LARGE SCALE GENOMIC DNA]</scope>
    <source>
        <strain evidence="2 3">DAOM 227022</strain>
    </source>
</reference>
<evidence type="ECO:0000313" key="3">
    <source>
        <dbReference type="Proteomes" id="UP000265703"/>
    </source>
</evidence>
<gene>
    <name evidence="2" type="ORF">C1645_793978</name>
</gene>
<dbReference type="Proteomes" id="UP000265703">
    <property type="component" value="Unassembled WGS sequence"/>
</dbReference>
<keyword evidence="1" id="KW-0472">Membrane</keyword>
<keyword evidence="1" id="KW-1133">Transmembrane helix</keyword>
<comment type="caution">
    <text evidence="2">The sequence shown here is derived from an EMBL/GenBank/DDBJ whole genome shotgun (WGS) entry which is preliminary data.</text>
</comment>
<keyword evidence="3" id="KW-1185">Reference proteome</keyword>
<keyword evidence="1" id="KW-0812">Transmembrane</keyword>
<dbReference type="EMBL" id="QKYT01001198">
    <property type="protein sequence ID" value="RIA79654.1"/>
    <property type="molecule type" value="Genomic_DNA"/>
</dbReference>
<evidence type="ECO:0000313" key="2">
    <source>
        <dbReference type="EMBL" id="RIA79654.1"/>
    </source>
</evidence>